<feature type="transmembrane region" description="Helical" evidence="2">
    <location>
        <begin position="20"/>
        <end position="43"/>
    </location>
</feature>
<feature type="transmembrane region" description="Helical" evidence="2">
    <location>
        <begin position="55"/>
        <end position="75"/>
    </location>
</feature>
<reference evidence="4 5" key="1">
    <citation type="journal article" date="2016" name="Mol. Biol. Evol.">
        <title>Comparative Genomics of Early-Diverging Mushroom-Forming Fungi Provides Insights into the Origins of Lignocellulose Decay Capabilities.</title>
        <authorList>
            <person name="Nagy L.G."/>
            <person name="Riley R."/>
            <person name="Tritt A."/>
            <person name="Adam C."/>
            <person name="Daum C."/>
            <person name="Floudas D."/>
            <person name="Sun H."/>
            <person name="Yadav J.S."/>
            <person name="Pangilinan J."/>
            <person name="Larsson K.H."/>
            <person name="Matsuura K."/>
            <person name="Barry K."/>
            <person name="Labutti K."/>
            <person name="Kuo R."/>
            <person name="Ohm R.A."/>
            <person name="Bhattacharya S.S."/>
            <person name="Shirouzu T."/>
            <person name="Yoshinaga Y."/>
            <person name="Martin F.M."/>
            <person name="Grigoriev I.V."/>
            <person name="Hibbett D.S."/>
        </authorList>
    </citation>
    <scope>NUCLEOTIDE SEQUENCE [LARGE SCALE GENOMIC DNA]</scope>
    <source>
        <strain evidence="4 5">HHB12733</strain>
    </source>
</reference>
<evidence type="ECO:0000313" key="4">
    <source>
        <dbReference type="EMBL" id="KZT58901.1"/>
    </source>
</evidence>
<accession>A0A165H5Y4</accession>
<proteinExistence type="predicted"/>
<evidence type="ECO:0000313" key="5">
    <source>
        <dbReference type="Proteomes" id="UP000076842"/>
    </source>
</evidence>
<keyword evidence="2" id="KW-0812">Transmembrane</keyword>
<evidence type="ECO:0000259" key="3">
    <source>
        <dbReference type="Pfam" id="PF20151"/>
    </source>
</evidence>
<evidence type="ECO:0000256" key="1">
    <source>
        <dbReference type="SAM" id="MobiDB-lite"/>
    </source>
</evidence>
<dbReference type="InterPro" id="IPR045340">
    <property type="entry name" value="DUF6533"/>
</dbReference>
<dbReference type="AlphaFoldDB" id="A0A165H5Y4"/>
<feature type="region of interest" description="Disordered" evidence="1">
    <location>
        <begin position="340"/>
        <end position="381"/>
    </location>
</feature>
<protein>
    <recommendedName>
        <fullName evidence="3">DUF6533 domain-containing protein</fullName>
    </recommendedName>
</protein>
<organism evidence="4 5">
    <name type="scientific">Calocera cornea HHB12733</name>
    <dbReference type="NCBI Taxonomy" id="1353952"/>
    <lineage>
        <taxon>Eukaryota</taxon>
        <taxon>Fungi</taxon>
        <taxon>Dikarya</taxon>
        <taxon>Basidiomycota</taxon>
        <taxon>Agaricomycotina</taxon>
        <taxon>Dacrymycetes</taxon>
        <taxon>Dacrymycetales</taxon>
        <taxon>Dacrymycetaceae</taxon>
        <taxon>Calocera</taxon>
    </lineage>
</organism>
<feature type="transmembrane region" description="Helical" evidence="2">
    <location>
        <begin position="215"/>
        <end position="235"/>
    </location>
</feature>
<dbReference type="EMBL" id="KV423946">
    <property type="protein sequence ID" value="KZT58901.1"/>
    <property type="molecule type" value="Genomic_DNA"/>
</dbReference>
<feature type="domain" description="DUF6533" evidence="3">
    <location>
        <begin position="22"/>
        <end position="67"/>
    </location>
</feature>
<dbReference type="Pfam" id="PF20151">
    <property type="entry name" value="DUF6533"/>
    <property type="match status" value="1"/>
</dbReference>
<feature type="transmembrane region" description="Helical" evidence="2">
    <location>
        <begin position="173"/>
        <end position="194"/>
    </location>
</feature>
<gene>
    <name evidence="4" type="ORF">CALCODRAFT_516481</name>
</gene>
<dbReference type="Proteomes" id="UP000076842">
    <property type="component" value="Unassembled WGS sequence"/>
</dbReference>
<sequence>MSSSTISQDTQEYLSNVVGVQYALVGAFVWLVYDYVLCIGLEVKYVWFAPWGLPKLLYIWTRYLGLLLMALMVWTSTVSNQNPKYCVAFFNIETWGSVWMMGTVSGILLLRIYAMYERSRKVAIFAVTISVAQIIAACVILGIQLITVYTPPPLIAQYNVSGCLLNDSPPALVMYWIARLAFDSILLLMVGYKMTHRYVSYNKTDLLDIMIKDNVSTFIFIFCVQSVNLFTYRLAPTELASVALPYSIATDIIMSTRLILHIREAFFGPGEEAERSIDDKTIPLAPIRVRGQGLTSLRSQNGTRRTRGSASYLNDLDFDDDDLLTEEQGGPGVMVTVEISTDSAQPRRSAFGVLGEPLNHIPEHKGSSNSDGDEDSHRGDV</sequence>
<dbReference type="InParanoid" id="A0A165H5Y4"/>
<evidence type="ECO:0000256" key="2">
    <source>
        <dbReference type="SAM" id="Phobius"/>
    </source>
</evidence>
<dbReference type="STRING" id="1353952.A0A165H5Y4"/>
<dbReference type="OrthoDB" id="3349377at2759"/>
<feature type="transmembrane region" description="Helical" evidence="2">
    <location>
        <begin position="122"/>
        <end position="146"/>
    </location>
</feature>
<keyword evidence="2" id="KW-1133">Transmembrane helix</keyword>
<feature type="transmembrane region" description="Helical" evidence="2">
    <location>
        <begin position="87"/>
        <end position="110"/>
    </location>
</feature>
<keyword evidence="2" id="KW-0472">Membrane</keyword>
<name>A0A165H5Y4_9BASI</name>
<keyword evidence="5" id="KW-1185">Reference proteome</keyword>